<dbReference type="OrthoDB" id="1273065at2"/>
<accession>A0A086ABC4</accession>
<reference evidence="2 3" key="1">
    <citation type="submission" date="2014-07" db="EMBL/GenBank/DDBJ databases">
        <title>Genome of Chryseobacterium soli DSM 19298.</title>
        <authorList>
            <person name="Stropko S.J."/>
            <person name="Pipes S.E."/>
            <person name="Newman J."/>
        </authorList>
    </citation>
    <scope>NUCLEOTIDE SEQUENCE [LARGE SCALE GENOMIC DNA]</scope>
    <source>
        <strain evidence="2 3">DSM 19298</strain>
    </source>
</reference>
<evidence type="ECO:0000313" key="3">
    <source>
        <dbReference type="Proteomes" id="UP000028705"/>
    </source>
</evidence>
<comment type="caution">
    <text evidence="2">The sequence shown here is derived from an EMBL/GenBank/DDBJ whole genome shotgun (WGS) entry which is preliminary data.</text>
</comment>
<name>A0A086ABC4_9FLAO</name>
<feature type="signal peptide" evidence="1">
    <location>
        <begin position="1"/>
        <end position="18"/>
    </location>
</feature>
<dbReference type="Proteomes" id="UP000028705">
    <property type="component" value="Unassembled WGS sequence"/>
</dbReference>
<dbReference type="STRING" id="445961.IW15_00620"/>
<protein>
    <submittedName>
        <fullName evidence="2">Uncharacterized protein</fullName>
    </submittedName>
</protein>
<organism evidence="2 3">
    <name type="scientific">Chryseobacterium soli</name>
    <dbReference type="NCBI Taxonomy" id="445961"/>
    <lineage>
        <taxon>Bacteria</taxon>
        <taxon>Pseudomonadati</taxon>
        <taxon>Bacteroidota</taxon>
        <taxon>Flavobacteriia</taxon>
        <taxon>Flavobacteriales</taxon>
        <taxon>Weeksellaceae</taxon>
        <taxon>Chryseobacterium group</taxon>
        <taxon>Chryseobacterium</taxon>
    </lineage>
</organism>
<keyword evidence="1" id="KW-0732">Signal</keyword>
<evidence type="ECO:0000256" key="1">
    <source>
        <dbReference type="SAM" id="SignalP"/>
    </source>
</evidence>
<proteinExistence type="predicted"/>
<feature type="chain" id="PRO_5001802475" evidence="1">
    <location>
        <begin position="19"/>
        <end position="247"/>
    </location>
</feature>
<dbReference type="AlphaFoldDB" id="A0A086ABC4"/>
<keyword evidence="3" id="KW-1185">Reference proteome</keyword>
<sequence>MKKIFFVTSLLLAVFAHAQVGVNTSAPVNMLDVNGDLNVRKEIRTGGTNLLKGSAGTAGMMLHNNTDLAANDWKSVKIADGQGSMAMYSINSVSDKIGAVFNNGNGSTSPYTEGTSLGSTWTVLTGNTDTFSITNATNKVVFSFQTTAQKTGNTTSSSGFACGIFVDNALRAVRTDVLLGDEGTYKIFNLNATLTNLAPKNNYSVKVACTKRNLNSGTLGIGTAVNSTFLNSEMSQSVLTTSVLQPY</sequence>
<dbReference type="RefSeq" id="WP_034708430.1">
    <property type="nucleotide sequence ID" value="NZ_JAODPJ010000002.1"/>
</dbReference>
<evidence type="ECO:0000313" key="2">
    <source>
        <dbReference type="EMBL" id="KFF13988.1"/>
    </source>
</evidence>
<gene>
    <name evidence="2" type="ORF">IW15_00620</name>
</gene>
<dbReference type="EMBL" id="JPRH01000001">
    <property type="protein sequence ID" value="KFF13988.1"/>
    <property type="molecule type" value="Genomic_DNA"/>
</dbReference>
<dbReference type="eggNOG" id="ENOG5032UWB">
    <property type="taxonomic scope" value="Bacteria"/>
</dbReference>